<comment type="caution">
    <text evidence="2">The sequence shown here is derived from an EMBL/GenBank/DDBJ whole genome shotgun (WGS) entry which is preliminary data.</text>
</comment>
<evidence type="ECO:0000313" key="2">
    <source>
        <dbReference type="EMBL" id="HIU62288.1"/>
    </source>
</evidence>
<accession>A0A9D1SJU2</accession>
<protein>
    <recommendedName>
        <fullName evidence="4">C4-type zinc ribbon domain-containing protein</fullName>
    </recommendedName>
</protein>
<evidence type="ECO:0008006" key="4">
    <source>
        <dbReference type="Google" id="ProtNLM"/>
    </source>
</evidence>
<dbReference type="AlphaFoldDB" id="A0A9D1SJU2"/>
<feature type="coiled-coil region" evidence="1">
    <location>
        <begin position="60"/>
        <end position="152"/>
    </location>
</feature>
<evidence type="ECO:0000256" key="1">
    <source>
        <dbReference type="SAM" id="Coils"/>
    </source>
</evidence>
<name>A0A9D1SJU2_9FIRM</name>
<organism evidence="2 3">
    <name type="scientific">Candidatus Caccalectryoclostridium excrementigallinarum</name>
    <dbReference type="NCBI Taxonomy" id="2840710"/>
    <lineage>
        <taxon>Bacteria</taxon>
        <taxon>Bacillati</taxon>
        <taxon>Bacillota</taxon>
        <taxon>Clostridia</taxon>
        <taxon>Christensenellales</taxon>
        <taxon>Christensenellaceae</taxon>
        <taxon>Christensenellaceae incertae sedis</taxon>
        <taxon>Candidatus Caccalectryoclostridium</taxon>
    </lineage>
</organism>
<gene>
    <name evidence="2" type="ORF">IAB07_00780</name>
</gene>
<dbReference type="Proteomes" id="UP000824145">
    <property type="component" value="Unassembled WGS sequence"/>
</dbReference>
<dbReference type="Gene3D" id="1.10.287.1490">
    <property type="match status" value="1"/>
</dbReference>
<evidence type="ECO:0000313" key="3">
    <source>
        <dbReference type="Proteomes" id="UP000824145"/>
    </source>
</evidence>
<reference evidence="2" key="1">
    <citation type="submission" date="2020-10" db="EMBL/GenBank/DDBJ databases">
        <authorList>
            <person name="Gilroy R."/>
        </authorList>
    </citation>
    <scope>NUCLEOTIDE SEQUENCE</scope>
    <source>
        <strain evidence="2">9366</strain>
    </source>
</reference>
<sequence>MELKQMLEYQAQDREVFKLENELRQSEEIKQANKLQTAYKQTQDVIVGLNSRAKQRMEAVARLEERYSRSLHELEELEAESDNIGDLKEAEFYDKRLGDIAKALEALEKEMIAAGDELKRVTAAVTSEQQRLQQYREKYIKARQSYELLKKKIQERALPYAGKMKQLEKEIDPALMERYKRVRGNRKMPVLVPFTESGGCGGCMMELSENEKGKLAANGICECPNCGRLVYKA</sequence>
<proteinExistence type="predicted"/>
<reference evidence="2" key="2">
    <citation type="journal article" date="2021" name="PeerJ">
        <title>Extensive microbial diversity within the chicken gut microbiome revealed by metagenomics and culture.</title>
        <authorList>
            <person name="Gilroy R."/>
            <person name="Ravi A."/>
            <person name="Getino M."/>
            <person name="Pursley I."/>
            <person name="Horton D.L."/>
            <person name="Alikhan N.F."/>
            <person name="Baker D."/>
            <person name="Gharbi K."/>
            <person name="Hall N."/>
            <person name="Watson M."/>
            <person name="Adriaenssens E.M."/>
            <person name="Foster-Nyarko E."/>
            <person name="Jarju S."/>
            <person name="Secka A."/>
            <person name="Antonio M."/>
            <person name="Oren A."/>
            <person name="Chaudhuri R.R."/>
            <person name="La Ragione R."/>
            <person name="Hildebrand F."/>
            <person name="Pallen M.J."/>
        </authorList>
    </citation>
    <scope>NUCLEOTIDE SEQUENCE</scope>
    <source>
        <strain evidence="2">9366</strain>
    </source>
</reference>
<keyword evidence="1" id="KW-0175">Coiled coil</keyword>
<dbReference type="EMBL" id="DVNJ01000001">
    <property type="protein sequence ID" value="HIU62288.1"/>
    <property type="molecule type" value="Genomic_DNA"/>
</dbReference>